<dbReference type="PANTHER" id="PTHR48078">
    <property type="entry name" value="THREONINE DEHYDRATASE, MITOCHONDRIAL-RELATED"/>
    <property type="match status" value="1"/>
</dbReference>
<dbReference type="SUPFAM" id="SSF53686">
    <property type="entry name" value="Tryptophan synthase beta subunit-like PLP-dependent enzymes"/>
    <property type="match status" value="1"/>
</dbReference>
<evidence type="ECO:0000256" key="5">
    <source>
        <dbReference type="ARBA" id="ARBA00023239"/>
    </source>
</evidence>
<dbReference type="EC" id="4.3.1.19" evidence="3"/>
<dbReference type="InterPro" id="IPR001926">
    <property type="entry name" value="TrpB-like_PALP"/>
</dbReference>
<dbReference type="GO" id="GO:0004794">
    <property type="term" value="F:threonine deaminase activity"/>
    <property type="evidence" value="ECO:0007669"/>
    <property type="project" value="UniProtKB-EC"/>
</dbReference>
<organism evidence="7 8">
    <name type="scientific">Pseudoleptotrichia goodfellowii</name>
    <dbReference type="NCBI Taxonomy" id="157692"/>
    <lineage>
        <taxon>Bacteria</taxon>
        <taxon>Fusobacteriati</taxon>
        <taxon>Fusobacteriota</taxon>
        <taxon>Fusobacteriia</taxon>
        <taxon>Fusobacteriales</taxon>
        <taxon>Leptotrichiaceae</taxon>
        <taxon>Pseudoleptotrichia</taxon>
    </lineage>
</organism>
<feature type="domain" description="ACT" evidence="6">
    <location>
        <begin position="325"/>
        <end position="404"/>
    </location>
</feature>
<accession>A0A510J9N7</accession>
<evidence type="ECO:0000256" key="3">
    <source>
        <dbReference type="ARBA" id="ARBA00012096"/>
    </source>
</evidence>
<sequence length="407" mass="44707">MHKLYDFMEARERVGTVIVKTKLIHSNVFSEEAGNDVYIKPENLQVTGSFKVRGAYNKMSKLTEEEKKKGIIASSAGNHAQGVALAAQKLGIKAVIVMPKHTPLIKVEATKKYGAEVILSGEVYDEAYQKALELQEKEGYVFIHPFNDEDVIEGQGTIALEVLEELPDADIVMVPLGGGGLISGVAAAAKLKNPQIKIIGVEPEGAASAKASIDKDEVVELKEASTIADGAAVKKIGNIDFDYIKKYVDEIITVSDYELMEAFLLLVEKHKIVAENAGILSIAGLKKLKDKNKKVISILSGGNIDVLTISSMINKGLVVRGRIFKFSVDLPDKPGQLVAVSQILAKENANVIRLDHNQFKNLDRFHEVELQVTVETNGEEHIKKIIESFKKEGYVVKRLNSRETMEE</sequence>
<name>A0A510J9N7_9FUSO</name>
<dbReference type="STRING" id="714315.GCA_000516535_00694"/>
<dbReference type="GO" id="GO:0006567">
    <property type="term" value="P:L-threonine catabolic process"/>
    <property type="evidence" value="ECO:0007669"/>
    <property type="project" value="InterPro"/>
</dbReference>
<dbReference type="AlphaFoldDB" id="A0A510J9N7"/>
<dbReference type="InterPro" id="IPR050147">
    <property type="entry name" value="Ser/Thr_Dehydratase"/>
</dbReference>
<evidence type="ECO:0000256" key="4">
    <source>
        <dbReference type="ARBA" id="ARBA00022898"/>
    </source>
</evidence>
<dbReference type="KEGG" id="lgo:JCM16774_0696"/>
<proteinExistence type="inferred from homology"/>
<dbReference type="Pfam" id="PF00291">
    <property type="entry name" value="PALP"/>
    <property type="match status" value="1"/>
</dbReference>
<dbReference type="SUPFAM" id="SSF55021">
    <property type="entry name" value="ACT-like"/>
    <property type="match status" value="1"/>
</dbReference>
<evidence type="ECO:0000313" key="7">
    <source>
        <dbReference type="EMBL" id="BBM35766.1"/>
    </source>
</evidence>
<evidence type="ECO:0000256" key="2">
    <source>
        <dbReference type="ARBA" id="ARBA00010869"/>
    </source>
</evidence>
<dbReference type="Gene3D" id="3.30.70.260">
    <property type="match status" value="1"/>
</dbReference>
<evidence type="ECO:0000259" key="6">
    <source>
        <dbReference type="PROSITE" id="PS51671"/>
    </source>
</evidence>
<dbReference type="Proteomes" id="UP000321606">
    <property type="component" value="Chromosome"/>
</dbReference>
<dbReference type="InterPro" id="IPR036052">
    <property type="entry name" value="TrpB-like_PALP_sf"/>
</dbReference>
<dbReference type="NCBIfam" id="TIGR01127">
    <property type="entry name" value="ilvA_1Cterm"/>
    <property type="match status" value="1"/>
</dbReference>
<dbReference type="Gene3D" id="3.40.50.1100">
    <property type="match status" value="2"/>
</dbReference>
<gene>
    <name evidence="7" type="primary">ilvA1</name>
    <name evidence="7" type="ORF">JCM16774_0696</name>
</gene>
<dbReference type="GO" id="GO:0009097">
    <property type="term" value="P:isoleucine biosynthetic process"/>
    <property type="evidence" value="ECO:0007669"/>
    <property type="project" value="TreeGrafter"/>
</dbReference>
<dbReference type="EMBL" id="AP019822">
    <property type="protein sequence ID" value="BBM35766.1"/>
    <property type="molecule type" value="Genomic_DNA"/>
</dbReference>
<dbReference type="GO" id="GO:0006565">
    <property type="term" value="P:L-serine catabolic process"/>
    <property type="evidence" value="ECO:0007669"/>
    <property type="project" value="TreeGrafter"/>
</dbReference>
<keyword evidence="4" id="KW-0663">Pyridoxal phosphate</keyword>
<dbReference type="InterPro" id="IPR044561">
    <property type="entry name" value="ACT_ThrD-II-like"/>
</dbReference>
<dbReference type="PROSITE" id="PS51671">
    <property type="entry name" value="ACT"/>
    <property type="match status" value="1"/>
</dbReference>
<reference evidence="7 8" key="1">
    <citation type="submission" date="2019-07" db="EMBL/GenBank/DDBJ databases">
        <title>Complete Genome Sequence of Leptotrichia goodfellowii Strain JCM 16774.</title>
        <authorList>
            <person name="Watanabe S."/>
            <person name="Cui L."/>
        </authorList>
    </citation>
    <scope>NUCLEOTIDE SEQUENCE [LARGE SCALE GENOMIC DNA]</scope>
    <source>
        <strain evidence="7 8">JCM16774</strain>
    </source>
</reference>
<dbReference type="CDD" id="cd04886">
    <property type="entry name" value="ACT_ThrD-II-like"/>
    <property type="match status" value="1"/>
</dbReference>
<dbReference type="RefSeq" id="WP_026737262.1">
    <property type="nucleotide sequence ID" value="NZ_AP019822.1"/>
</dbReference>
<comment type="cofactor">
    <cofactor evidence="1">
        <name>pyridoxal 5'-phosphate</name>
        <dbReference type="ChEBI" id="CHEBI:597326"/>
    </cofactor>
</comment>
<comment type="similarity">
    <text evidence="2">Belongs to the serine/threonine dehydratase family.</text>
</comment>
<dbReference type="OrthoDB" id="9811476at2"/>
<dbReference type="InterPro" id="IPR002912">
    <property type="entry name" value="ACT_dom"/>
</dbReference>
<dbReference type="PANTHER" id="PTHR48078:SF6">
    <property type="entry name" value="L-THREONINE DEHYDRATASE CATABOLIC TDCB"/>
    <property type="match status" value="1"/>
</dbReference>
<dbReference type="CDD" id="cd01562">
    <property type="entry name" value="Thr-dehyd"/>
    <property type="match status" value="1"/>
</dbReference>
<dbReference type="FunFam" id="3.40.50.1100:FF:000007">
    <property type="entry name" value="L-threonine dehydratase catabolic TdcB"/>
    <property type="match status" value="1"/>
</dbReference>
<dbReference type="InterPro" id="IPR005789">
    <property type="entry name" value="Thr_deHydtase_catblc"/>
</dbReference>
<dbReference type="GO" id="GO:0003941">
    <property type="term" value="F:L-serine ammonia-lyase activity"/>
    <property type="evidence" value="ECO:0007669"/>
    <property type="project" value="TreeGrafter"/>
</dbReference>
<protein>
    <recommendedName>
        <fullName evidence="3">threonine ammonia-lyase</fullName>
        <ecNumber evidence="3">4.3.1.19</ecNumber>
    </recommendedName>
</protein>
<keyword evidence="5 7" id="KW-0456">Lyase</keyword>
<evidence type="ECO:0000256" key="1">
    <source>
        <dbReference type="ARBA" id="ARBA00001933"/>
    </source>
</evidence>
<evidence type="ECO:0000313" key="8">
    <source>
        <dbReference type="Proteomes" id="UP000321606"/>
    </source>
</evidence>
<dbReference type="InterPro" id="IPR045865">
    <property type="entry name" value="ACT-like_dom_sf"/>
</dbReference>